<feature type="transmembrane region" description="Helical" evidence="10">
    <location>
        <begin position="31"/>
        <end position="50"/>
    </location>
</feature>
<evidence type="ECO:0000256" key="7">
    <source>
        <dbReference type="ARBA" id="ARBA00023065"/>
    </source>
</evidence>
<dbReference type="Gene3D" id="2.60.120.10">
    <property type="entry name" value="Jelly Rolls"/>
    <property type="match status" value="1"/>
</dbReference>
<dbReference type="Pfam" id="PF00999">
    <property type="entry name" value="Na_H_Exchanger"/>
    <property type="match status" value="1"/>
</dbReference>
<evidence type="ECO:0000256" key="3">
    <source>
        <dbReference type="ARBA" id="ARBA00022475"/>
    </source>
</evidence>
<evidence type="ECO:0000256" key="4">
    <source>
        <dbReference type="ARBA" id="ARBA00022692"/>
    </source>
</evidence>
<dbReference type="STRING" id="655353.SAMN04488056_12813"/>
<dbReference type="Gene3D" id="6.10.140.1330">
    <property type="match status" value="1"/>
</dbReference>
<dbReference type="GO" id="GO:0005886">
    <property type="term" value="C:plasma membrane"/>
    <property type="evidence" value="ECO:0007669"/>
    <property type="project" value="UniProtKB-SubCell"/>
</dbReference>
<dbReference type="InterPro" id="IPR006153">
    <property type="entry name" value="Cation/H_exchanger_TM"/>
</dbReference>
<dbReference type="RefSeq" id="WP_090075728.1">
    <property type="nucleotide sequence ID" value="NZ_FOVR01000028.1"/>
</dbReference>
<evidence type="ECO:0000259" key="11">
    <source>
        <dbReference type="PROSITE" id="PS50042"/>
    </source>
</evidence>
<dbReference type="InterPro" id="IPR000595">
    <property type="entry name" value="cNMP-bd_dom"/>
</dbReference>
<comment type="subcellular location">
    <subcellularLocation>
        <location evidence="1">Cell membrane</location>
        <topology evidence="1">Multi-pass membrane protein</topology>
    </subcellularLocation>
</comment>
<evidence type="ECO:0000256" key="5">
    <source>
        <dbReference type="ARBA" id="ARBA00022989"/>
    </source>
</evidence>
<keyword evidence="2" id="KW-0813">Transport</keyword>
<feature type="transmembrane region" description="Helical" evidence="10">
    <location>
        <begin position="320"/>
        <end position="342"/>
    </location>
</feature>
<evidence type="ECO:0000256" key="2">
    <source>
        <dbReference type="ARBA" id="ARBA00022448"/>
    </source>
</evidence>
<dbReference type="GO" id="GO:0015386">
    <property type="term" value="F:potassium:proton antiporter activity"/>
    <property type="evidence" value="ECO:0007669"/>
    <property type="project" value="TreeGrafter"/>
</dbReference>
<evidence type="ECO:0000256" key="10">
    <source>
        <dbReference type="SAM" id="Phobius"/>
    </source>
</evidence>
<keyword evidence="13" id="KW-1185">Reference proteome</keyword>
<dbReference type="GO" id="GO:0015385">
    <property type="term" value="F:sodium:proton antiporter activity"/>
    <property type="evidence" value="ECO:0007669"/>
    <property type="project" value="InterPro"/>
</dbReference>
<feature type="transmembrane region" description="Helical" evidence="10">
    <location>
        <begin position="171"/>
        <end position="190"/>
    </location>
</feature>
<keyword evidence="7" id="KW-0406">Ion transport</keyword>
<sequence length="856" mass="94353">MDFSILIAVSVSIFFVIGVSEPLAARLRLPYSVILAGMGIAIGVGAAFLWQTDLTDALNPFALTILTLPVRSSVFLTALLPLLVFQVALNIDIRRMLDDWVPILILAIVAVVVAMLAVGFLLNFFVTDLSLAACLLIGAIVSTTDPSAVVSIFKGTSSPQRLARIVEGESLLNDAAAIAFFSLFLAFVTLNENNPDIGEALLGFPWIIAGGAAAGFVLGWIAVWIIARMAVYPKGQISVSLAVPSLTYLLAEQISASGVIGVVAAGLTINLHMTSKFTPSFNKQLRDTWELLSHWAGSLIFILAAIFIPRLLSNFIPFDIVLIGVVVIAALAARAVILFGLLPLLAVVKLSPRIEPRYCGAILWGGLRGAVTLALALAVTENRFIPDEVKHQVGILATGFTLFTLIVQGTTLRWAITKLGLDRLSSLDVALSNQVIAVALQTVRERVAETARSLELTHEIVRDEAKSFAERLDQAVISAEKVTQISDRDRITLGLVALAAHERDTILEAYKEQIISADLAERLLLEADYIIEATHTKGRSGYRDAARRAYRVGPKFRVAMLLHNYFGITRPLAQLIETRFDILVSLGLVLPRLNQFIDDKIRRIHGRRVAELLHEFLTRRVDETTQELEILRLQFPGYAEGLERRLIRRTTLQLEKREYDALSEDGLIGLELQTDLNVQIEKRRLRLIERPILDLKQQRTKIINDFPAFAELGEKQRKALARGLKMIYAVPGQKLVRRELSGKDVWFVAAGIVILAFDGRKIRLGRGEMFGQLPALARKKLAIKVSAVGYCILFSLNTKRLMKLVKSEEAIRDAVLLSCEKTGIKLTETDLELNEERLAVKVRGLMAGLPASNKSR</sequence>
<feature type="domain" description="Cyclic nucleotide-binding" evidence="11">
    <location>
        <begin position="708"/>
        <end position="805"/>
    </location>
</feature>
<feature type="transmembrane region" description="Helical" evidence="10">
    <location>
        <begin position="202"/>
        <end position="227"/>
    </location>
</feature>
<name>A0A1I5NBT3_9HYPH</name>
<dbReference type="PANTHER" id="PTHR10110:SF86">
    <property type="entry name" value="SODIUM_HYDROGEN EXCHANGER 7"/>
    <property type="match status" value="1"/>
</dbReference>
<dbReference type="InterPro" id="IPR018422">
    <property type="entry name" value="Cation/H_exchanger_CPA1"/>
</dbReference>
<dbReference type="OrthoDB" id="9809206at2"/>
<keyword evidence="5 10" id="KW-1133">Transmembrane helix</keyword>
<keyword evidence="4 10" id="KW-0812">Transmembrane</keyword>
<dbReference type="GO" id="GO:0051453">
    <property type="term" value="P:regulation of intracellular pH"/>
    <property type="evidence" value="ECO:0007669"/>
    <property type="project" value="TreeGrafter"/>
</dbReference>
<dbReference type="PROSITE" id="PS50042">
    <property type="entry name" value="CNMP_BINDING_3"/>
    <property type="match status" value="1"/>
</dbReference>
<organism evidence="12 13">
    <name type="scientific">Cohaesibacter marisflavi</name>
    <dbReference type="NCBI Taxonomy" id="655353"/>
    <lineage>
        <taxon>Bacteria</taxon>
        <taxon>Pseudomonadati</taxon>
        <taxon>Pseudomonadota</taxon>
        <taxon>Alphaproteobacteria</taxon>
        <taxon>Hyphomicrobiales</taxon>
        <taxon>Cohaesibacteraceae</taxon>
    </lineage>
</organism>
<feature type="transmembrane region" description="Helical" evidence="10">
    <location>
        <begin position="103"/>
        <end position="124"/>
    </location>
</feature>
<evidence type="ECO:0000256" key="8">
    <source>
        <dbReference type="ARBA" id="ARBA00023136"/>
    </source>
</evidence>
<proteinExistence type="predicted"/>
<dbReference type="PANTHER" id="PTHR10110">
    <property type="entry name" value="SODIUM/HYDROGEN EXCHANGER"/>
    <property type="match status" value="1"/>
</dbReference>
<dbReference type="EMBL" id="FOVR01000028">
    <property type="protein sequence ID" value="SFP19152.1"/>
    <property type="molecule type" value="Genomic_DNA"/>
</dbReference>
<gene>
    <name evidence="12" type="ORF">SAMN04488056_12813</name>
</gene>
<evidence type="ECO:0000313" key="13">
    <source>
        <dbReference type="Proteomes" id="UP000199236"/>
    </source>
</evidence>
<reference evidence="12 13" key="1">
    <citation type="submission" date="2016-10" db="EMBL/GenBank/DDBJ databases">
        <authorList>
            <person name="de Groot N.N."/>
        </authorList>
    </citation>
    <scope>NUCLEOTIDE SEQUENCE [LARGE SCALE GENOMIC DNA]</scope>
    <source>
        <strain evidence="12 13">CGMCC 1.9157</strain>
    </source>
</reference>
<keyword evidence="3" id="KW-1003">Cell membrane</keyword>
<feature type="transmembrane region" description="Helical" evidence="10">
    <location>
        <begin position="70"/>
        <end position="91"/>
    </location>
</feature>
<evidence type="ECO:0000256" key="6">
    <source>
        <dbReference type="ARBA" id="ARBA00023053"/>
    </source>
</evidence>
<feature type="transmembrane region" description="Helical" evidence="10">
    <location>
        <begin position="130"/>
        <end position="150"/>
    </location>
</feature>
<keyword evidence="6" id="KW-0915">Sodium</keyword>
<dbReference type="SUPFAM" id="SSF51206">
    <property type="entry name" value="cAMP-binding domain-like"/>
    <property type="match status" value="1"/>
</dbReference>
<dbReference type="Proteomes" id="UP000199236">
    <property type="component" value="Unassembled WGS sequence"/>
</dbReference>
<dbReference type="InterPro" id="IPR014710">
    <property type="entry name" value="RmlC-like_jellyroll"/>
</dbReference>
<protein>
    <submittedName>
        <fullName evidence="12">Sodium/proton antiporter, CPA1 family</fullName>
    </submittedName>
</protein>
<keyword evidence="8 10" id="KW-0472">Membrane</keyword>
<feature type="transmembrane region" description="Helical" evidence="10">
    <location>
        <begin position="291"/>
        <end position="308"/>
    </location>
</feature>
<evidence type="ECO:0000313" key="12">
    <source>
        <dbReference type="EMBL" id="SFP19152.1"/>
    </source>
</evidence>
<dbReference type="AlphaFoldDB" id="A0A1I5NBT3"/>
<evidence type="ECO:0000256" key="9">
    <source>
        <dbReference type="ARBA" id="ARBA00023201"/>
    </source>
</evidence>
<accession>A0A1I5NBT3</accession>
<feature type="transmembrane region" description="Helical" evidence="10">
    <location>
        <begin position="362"/>
        <end position="381"/>
    </location>
</feature>
<feature type="transmembrane region" description="Helical" evidence="10">
    <location>
        <begin position="393"/>
        <end position="416"/>
    </location>
</feature>
<feature type="transmembrane region" description="Helical" evidence="10">
    <location>
        <begin position="248"/>
        <end position="271"/>
    </location>
</feature>
<evidence type="ECO:0000256" key="1">
    <source>
        <dbReference type="ARBA" id="ARBA00004651"/>
    </source>
</evidence>
<dbReference type="GO" id="GO:0098719">
    <property type="term" value="P:sodium ion import across plasma membrane"/>
    <property type="evidence" value="ECO:0007669"/>
    <property type="project" value="TreeGrafter"/>
</dbReference>
<dbReference type="InterPro" id="IPR018490">
    <property type="entry name" value="cNMP-bd_dom_sf"/>
</dbReference>
<keyword evidence="9" id="KW-0739">Sodium transport</keyword>
<feature type="transmembrane region" description="Helical" evidence="10">
    <location>
        <begin position="6"/>
        <end position="24"/>
    </location>
</feature>